<proteinExistence type="predicted"/>
<evidence type="ECO:0000313" key="2">
    <source>
        <dbReference type="Proteomes" id="UP000002878"/>
    </source>
</evidence>
<reference evidence="1 2" key="1">
    <citation type="journal article" date="2012" name="J. Biotechnol.">
        <title>Genome sequence of the plant growth promoting strain Bacillus amyloliquefaciens subsp. plantarum B9601-Y2 and expression of mersacidin and other secondary metabolites.</title>
        <authorList>
            <person name="He P."/>
            <person name="Hao K."/>
            <person name="Blom J."/>
            <person name="Ruckert C."/>
            <person name="Vater J."/>
            <person name="Mao Z."/>
            <person name="Wu Y."/>
            <person name="Hou M."/>
            <person name="He P."/>
            <person name="He Y."/>
            <person name="Borriss R."/>
        </authorList>
    </citation>
    <scope>NUCLEOTIDE SEQUENCE [LARGE SCALE GENOMIC DNA]</scope>
    <source>
        <strain evidence="1">Y2</strain>
    </source>
</reference>
<dbReference type="KEGG" id="bqy:MUS_4408"/>
<sequence>MEKLYSKKRGEVMMCKKLFKAVLPFALSFTMVLSFSGMNVKAKETETARYAKEIAELQQGTTPQDVLQSAKELAKQKHVSTEAILKQFHQEITADKVQGNVIASKEGISAMGGSSGTKKLPKSTKGNIYYTNSYTAYYNHGHVGMYSSADKIVESVPGDGVRQIAYNGREVEDNSIVQTVKVTDAQKQAAADWAVSRVGDEYSFNFVNNRNTGHEGAKNCSKLLWSAFLLKAGIDIDSNGGLGVYPRDITSSSYTTTILTIH</sequence>
<protein>
    <recommendedName>
        <fullName evidence="3">YycO</fullName>
    </recommendedName>
</protein>
<dbReference type="Gene3D" id="3.90.1720.10">
    <property type="entry name" value="endopeptidase domain like (from Nostoc punctiforme)"/>
    <property type="match status" value="1"/>
</dbReference>
<dbReference type="Proteomes" id="UP000002878">
    <property type="component" value="Chromosome"/>
</dbReference>
<dbReference type="SUPFAM" id="SSF54001">
    <property type="entry name" value="Cysteine proteinases"/>
    <property type="match status" value="1"/>
</dbReference>
<gene>
    <name evidence="1" type="ORF">MUS_4408</name>
</gene>
<evidence type="ECO:0008006" key="3">
    <source>
        <dbReference type="Google" id="ProtNLM"/>
    </source>
</evidence>
<dbReference type="InterPro" id="IPR038765">
    <property type="entry name" value="Papain-like_cys_pep_sf"/>
</dbReference>
<name>I2CC66_BACAY</name>
<dbReference type="AlphaFoldDB" id="I2CC66"/>
<accession>I2CC66</accession>
<dbReference type="EMBL" id="CP003332">
    <property type="protein sequence ID" value="AFJ64240.1"/>
    <property type="molecule type" value="Genomic_DNA"/>
</dbReference>
<organism evidence="1 2">
    <name type="scientific">Bacillus amyloliquefaciens (strain Y2)</name>
    <name type="common">Bacillus amyloliquefaciens subsp. plantarum (strain B9601-Y2)</name>
    <dbReference type="NCBI Taxonomy" id="1155777"/>
    <lineage>
        <taxon>Bacteria</taxon>
        <taxon>Bacillati</taxon>
        <taxon>Bacillota</taxon>
        <taxon>Bacilli</taxon>
        <taxon>Bacillales</taxon>
        <taxon>Bacillaceae</taxon>
        <taxon>Bacillus</taxon>
        <taxon>Bacillus amyloliquefaciens group</taxon>
    </lineage>
</organism>
<dbReference type="HOGENOM" id="CLU_095579_1_0_9"/>
<evidence type="ECO:0000313" key="1">
    <source>
        <dbReference type="EMBL" id="AFJ64240.1"/>
    </source>
</evidence>
<dbReference type="PATRIC" id="fig|1126211.3.peg.4192"/>